<sequence length="293" mass="33799">MSLRLHKNDLFLTGMNSVVVEERHPQADFPTHDHDFDELVIVWRGNGMHIWNDIPYPITCGDLFYINARDRHSYESANELALDNVLFCRERFGLEADWSQLLPGENVSQEQRYWRLSTLGMSVLRDKVDELAKECMKSEPLSIQLSEALLMQLALLLLRFRHRPDSGALPDAHQLDLLLMALRAGIAEPFHLETFCQQHQLNPRSLRTLFKQHTGLSVMSYLRQLRLCRAMSLLRYGNLTIGDVAAECGFDDSNYFSVVFNRAYGVSPRDYRQRFIAEAKKMPPRPFSLIAAD</sequence>
<evidence type="ECO:0000256" key="8">
    <source>
        <dbReference type="ARBA" id="ARBA00044978"/>
    </source>
</evidence>
<keyword evidence="6" id="KW-0804">Transcription</keyword>
<dbReference type="InterPro" id="IPR018060">
    <property type="entry name" value="HTH_AraC"/>
</dbReference>
<keyword evidence="1" id="KW-0963">Cytoplasm</keyword>
<dbReference type="InterPro" id="IPR047220">
    <property type="entry name" value="RhaR_RhaS-like_N"/>
</dbReference>
<evidence type="ECO:0000256" key="1">
    <source>
        <dbReference type="ARBA" id="ARBA00022490"/>
    </source>
</evidence>
<dbReference type="GO" id="GO:0003700">
    <property type="term" value="F:DNA-binding transcription factor activity"/>
    <property type="evidence" value="ECO:0007669"/>
    <property type="project" value="InterPro"/>
</dbReference>
<evidence type="ECO:0000313" key="11">
    <source>
        <dbReference type="Proteomes" id="UP000239197"/>
    </source>
</evidence>
<dbReference type="CDD" id="cd06977">
    <property type="entry name" value="cupin_RhaR_RhaS-like_N"/>
    <property type="match status" value="1"/>
</dbReference>
<dbReference type="PRINTS" id="PR00032">
    <property type="entry name" value="HTHARAC"/>
</dbReference>
<dbReference type="PANTHER" id="PTHR43280:SF13">
    <property type="entry name" value="HTH-TYPE TRANSCRIPTIONAL ACTIVATOR RHAR"/>
    <property type="match status" value="1"/>
</dbReference>
<dbReference type="InterPro" id="IPR018062">
    <property type="entry name" value="HTH_AraC-typ_CS"/>
</dbReference>
<evidence type="ECO:0000256" key="3">
    <source>
        <dbReference type="ARBA" id="ARBA00023015"/>
    </source>
</evidence>
<evidence type="ECO:0000313" key="10">
    <source>
        <dbReference type="EMBL" id="AVF35968.1"/>
    </source>
</evidence>
<protein>
    <recommendedName>
        <fullName evidence="8">Arabinose operon regulatory protein</fullName>
    </recommendedName>
</protein>
<dbReference type="SUPFAM" id="SSF46689">
    <property type="entry name" value="Homeodomain-like"/>
    <property type="match status" value="2"/>
</dbReference>
<evidence type="ECO:0000256" key="4">
    <source>
        <dbReference type="ARBA" id="ARBA00023125"/>
    </source>
</evidence>
<organism evidence="10 11">
    <name type="scientific">Rahnella sikkimica</name>
    <dbReference type="NCBI Taxonomy" id="1805933"/>
    <lineage>
        <taxon>Bacteria</taxon>
        <taxon>Pseudomonadati</taxon>
        <taxon>Pseudomonadota</taxon>
        <taxon>Gammaproteobacteria</taxon>
        <taxon>Enterobacterales</taxon>
        <taxon>Yersiniaceae</taxon>
        <taxon>Rahnella</taxon>
    </lineage>
</organism>
<dbReference type="OrthoDB" id="2547276at2"/>
<dbReference type="PROSITE" id="PS00041">
    <property type="entry name" value="HTH_ARAC_FAMILY_1"/>
    <property type="match status" value="1"/>
</dbReference>
<dbReference type="AlphaFoldDB" id="A0A2L1UT19"/>
<keyword evidence="2" id="KW-0677">Repeat</keyword>
<dbReference type="Pfam" id="PF12833">
    <property type="entry name" value="HTH_18"/>
    <property type="match status" value="1"/>
</dbReference>
<evidence type="ECO:0000259" key="9">
    <source>
        <dbReference type="PROSITE" id="PS01124"/>
    </source>
</evidence>
<dbReference type="GO" id="GO:0043565">
    <property type="term" value="F:sequence-specific DNA binding"/>
    <property type="evidence" value="ECO:0007669"/>
    <property type="project" value="InterPro"/>
</dbReference>
<keyword evidence="4" id="KW-0238">DNA-binding</keyword>
<dbReference type="PANTHER" id="PTHR43280">
    <property type="entry name" value="ARAC-FAMILY TRANSCRIPTIONAL REGULATOR"/>
    <property type="match status" value="1"/>
</dbReference>
<reference evidence="11" key="1">
    <citation type="submission" date="2017-01" db="EMBL/GenBank/DDBJ databases">
        <title>Genome sequence of Rouxiella sp. ERMR1:05.</title>
        <authorList>
            <person name="Kumar R."/>
            <person name="Singh D."/>
            <person name="Kumar S."/>
        </authorList>
    </citation>
    <scope>NUCLEOTIDE SEQUENCE [LARGE SCALE GENOMIC DNA]</scope>
    <source>
        <strain evidence="11">ERMR1:05</strain>
    </source>
</reference>
<dbReference type="KEGG" id="rox:BV494_13970"/>
<name>A0A2L1UT19_9GAMM</name>
<dbReference type="EMBL" id="CP019062">
    <property type="protein sequence ID" value="AVF35968.1"/>
    <property type="molecule type" value="Genomic_DNA"/>
</dbReference>
<keyword evidence="11" id="KW-1185">Reference proteome</keyword>
<dbReference type="Pfam" id="PF02311">
    <property type="entry name" value="AraC_binding"/>
    <property type="match status" value="1"/>
</dbReference>
<evidence type="ECO:0000256" key="2">
    <source>
        <dbReference type="ARBA" id="ARBA00022737"/>
    </source>
</evidence>
<dbReference type="Gene3D" id="2.60.120.10">
    <property type="entry name" value="Jelly Rolls"/>
    <property type="match status" value="1"/>
</dbReference>
<dbReference type="InterPro" id="IPR003313">
    <property type="entry name" value="AraC-bd"/>
</dbReference>
<dbReference type="InterPro" id="IPR020449">
    <property type="entry name" value="Tscrpt_reg_AraC-type_HTH"/>
</dbReference>
<dbReference type="InterPro" id="IPR014710">
    <property type="entry name" value="RmlC-like_jellyroll"/>
</dbReference>
<evidence type="ECO:0000256" key="6">
    <source>
        <dbReference type="ARBA" id="ARBA00023163"/>
    </source>
</evidence>
<dbReference type="SUPFAM" id="SSF51182">
    <property type="entry name" value="RmlC-like cupins"/>
    <property type="match status" value="1"/>
</dbReference>
<accession>A0A2L1UT19</accession>
<dbReference type="PROSITE" id="PS01124">
    <property type="entry name" value="HTH_ARAC_FAMILY_2"/>
    <property type="match status" value="1"/>
</dbReference>
<dbReference type="InterPro" id="IPR009057">
    <property type="entry name" value="Homeodomain-like_sf"/>
</dbReference>
<feature type="domain" description="HTH araC/xylS-type" evidence="9">
    <location>
        <begin position="176"/>
        <end position="274"/>
    </location>
</feature>
<evidence type="ECO:0000256" key="5">
    <source>
        <dbReference type="ARBA" id="ARBA00023159"/>
    </source>
</evidence>
<dbReference type="InterPro" id="IPR011051">
    <property type="entry name" value="RmlC_Cupin_sf"/>
</dbReference>
<dbReference type="NCBIfam" id="NF010026">
    <property type="entry name" value="PRK13501.1"/>
    <property type="match status" value="1"/>
</dbReference>
<proteinExistence type="predicted"/>
<keyword evidence="5" id="KW-0010">Activator</keyword>
<keyword evidence="7" id="KW-0684">Rhamnose metabolism</keyword>
<dbReference type="Proteomes" id="UP000239197">
    <property type="component" value="Chromosome"/>
</dbReference>
<dbReference type="RefSeq" id="WP_104923430.1">
    <property type="nucleotide sequence ID" value="NZ_CP019062.1"/>
</dbReference>
<dbReference type="SMART" id="SM00342">
    <property type="entry name" value="HTH_ARAC"/>
    <property type="match status" value="1"/>
</dbReference>
<gene>
    <name evidence="10" type="ORF">BV494_13970</name>
</gene>
<evidence type="ECO:0000256" key="7">
    <source>
        <dbReference type="ARBA" id="ARBA00023308"/>
    </source>
</evidence>
<keyword evidence="3" id="KW-0805">Transcription regulation</keyword>
<dbReference type="Gene3D" id="1.10.10.60">
    <property type="entry name" value="Homeodomain-like"/>
    <property type="match status" value="1"/>
</dbReference>